<dbReference type="Proteomes" id="UP000774570">
    <property type="component" value="Unassembled WGS sequence"/>
</dbReference>
<dbReference type="EMBL" id="JAIBOA010000006">
    <property type="protein sequence ID" value="MBW8482881.1"/>
    <property type="molecule type" value="Genomic_DNA"/>
</dbReference>
<protein>
    <submittedName>
        <fullName evidence="1">Uncharacterized protein</fullName>
    </submittedName>
</protein>
<comment type="caution">
    <text evidence="1">The sequence shown here is derived from an EMBL/GenBank/DDBJ whole genome shotgun (WGS) entry which is preliminary data.</text>
</comment>
<gene>
    <name evidence="1" type="ORF">K1Y72_10910</name>
</gene>
<organism evidence="1 2">
    <name type="scientific">Actinomadura parmotrematis</name>
    <dbReference type="NCBI Taxonomy" id="2864039"/>
    <lineage>
        <taxon>Bacteria</taxon>
        <taxon>Bacillati</taxon>
        <taxon>Actinomycetota</taxon>
        <taxon>Actinomycetes</taxon>
        <taxon>Streptosporangiales</taxon>
        <taxon>Thermomonosporaceae</taxon>
        <taxon>Actinomadura</taxon>
    </lineage>
</organism>
<accession>A0ABS7FR92</accession>
<dbReference type="RefSeq" id="WP_220165743.1">
    <property type="nucleotide sequence ID" value="NZ_JAIBOA010000006.1"/>
</dbReference>
<reference evidence="1 2" key="1">
    <citation type="submission" date="2021-07" db="EMBL/GenBank/DDBJ databases">
        <title>Actinomadura sp. PM05-2 isolated from lichen.</title>
        <authorList>
            <person name="Somphong A."/>
            <person name="Phongsopitanun W."/>
            <person name="Tanasupawat S."/>
            <person name="Peongsungnone V."/>
        </authorList>
    </citation>
    <scope>NUCLEOTIDE SEQUENCE [LARGE SCALE GENOMIC DNA]</scope>
    <source>
        <strain evidence="1 2">PM05-2</strain>
    </source>
</reference>
<proteinExistence type="predicted"/>
<name>A0ABS7FR92_9ACTN</name>
<evidence type="ECO:0000313" key="1">
    <source>
        <dbReference type="EMBL" id="MBW8482881.1"/>
    </source>
</evidence>
<keyword evidence="2" id="KW-1185">Reference proteome</keyword>
<sequence>MPQNIAAPFTGLGDIDIDAVLAGLRDAHPGVVLWYGEYTGALWAYAGDRLVEADDAEGLGRGIAAASPPVRTTVPRSVAAGATGRPARPVAPVRRAASRGRRSPWWRRLAARLHGARLVAA</sequence>
<evidence type="ECO:0000313" key="2">
    <source>
        <dbReference type="Proteomes" id="UP000774570"/>
    </source>
</evidence>